<accession>A0A3S5A257</accession>
<feature type="compositionally biased region" description="Basic and acidic residues" evidence="1">
    <location>
        <begin position="357"/>
        <end position="371"/>
    </location>
</feature>
<organism evidence="2 3">
    <name type="scientific">Protopolystoma xenopodis</name>
    <dbReference type="NCBI Taxonomy" id="117903"/>
    <lineage>
        <taxon>Eukaryota</taxon>
        <taxon>Metazoa</taxon>
        <taxon>Spiralia</taxon>
        <taxon>Lophotrochozoa</taxon>
        <taxon>Platyhelminthes</taxon>
        <taxon>Monogenea</taxon>
        <taxon>Polyopisthocotylea</taxon>
        <taxon>Polystomatidea</taxon>
        <taxon>Polystomatidae</taxon>
        <taxon>Protopolystoma</taxon>
    </lineage>
</organism>
<sequence>MAGSIPTSARSGRLPPIPLASAKTSRSRVATTTGASMKSSRCKQLCDSGLADLATAQSCPLIPTTWAQPDSSTTSASIVLHPVQTLRGRRKHVLEFDLPRPKTLASTDSGISDLGTSLETSLTVTTTTKPADICSLEALIGSTAVARVDQAHSRFAESESILDLVPFNSSFLSSCASDTCSSPSILFTSSTESGRGLRSSPTIKLSTPGSESARLDLPPDESTDDSPTEVSAEQVVCEQRRRLQRRRLSSSRRPSVLTEAVEKAEARRRKGVPADGESYSSDPTETKLKVDQKEVILPVKSPLQNLLGDVHKCRNIGTTGEEDLLQEPFQKQSPSPFRQFHRSQSLYHGRLRHSLEQTGKEKEQFDQDRSAETVSQLYCK</sequence>
<feature type="compositionally biased region" description="Polar residues" evidence="1">
    <location>
        <begin position="187"/>
        <end position="210"/>
    </location>
</feature>
<dbReference type="EMBL" id="CAAALY010034075">
    <property type="protein sequence ID" value="VEL17761.1"/>
    <property type="molecule type" value="Genomic_DNA"/>
</dbReference>
<keyword evidence="3" id="KW-1185">Reference proteome</keyword>
<name>A0A3S5A257_9PLAT</name>
<comment type="caution">
    <text evidence="2">The sequence shown here is derived from an EMBL/GenBank/DDBJ whole genome shotgun (WGS) entry which is preliminary data.</text>
</comment>
<feature type="region of interest" description="Disordered" evidence="1">
    <location>
        <begin position="1"/>
        <end position="34"/>
    </location>
</feature>
<evidence type="ECO:0000313" key="3">
    <source>
        <dbReference type="Proteomes" id="UP000784294"/>
    </source>
</evidence>
<evidence type="ECO:0000256" key="1">
    <source>
        <dbReference type="SAM" id="MobiDB-lite"/>
    </source>
</evidence>
<protein>
    <submittedName>
        <fullName evidence="2">Uncharacterized protein</fullName>
    </submittedName>
</protein>
<feature type="region of interest" description="Disordered" evidence="1">
    <location>
        <begin position="187"/>
        <end position="285"/>
    </location>
</feature>
<dbReference type="AlphaFoldDB" id="A0A3S5A257"/>
<reference evidence="2" key="1">
    <citation type="submission" date="2018-11" db="EMBL/GenBank/DDBJ databases">
        <authorList>
            <consortium name="Pathogen Informatics"/>
        </authorList>
    </citation>
    <scope>NUCLEOTIDE SEQUENCE</scope>
</reference>
<evidence type="ECO:0000313" key="2">
    <source>
        <dbReference type="EMBL" id="VEL17761.1"/>
    </source>
</evidence>
<dbReference type="Proteomes" id="UP000784294">
    <property type="component" value="Unassembled WGS sequence"/>
</dbReference>
<feature type="compositionally biased region" description="Polar residues" evidence="1">
    <location>
        <begin position="22"/>
        <end position="34"/>
    </location>
</feature>
<feature type="compositionally biased region" description="Acidic residues" evidence="1">
    <location>
        <begin position="218"/>
        <end position="227"/>
    </location>
</feature>
<feature type="compositionally biased region" description="Polar residues" evidence="1">
    <location>
        <begin position="1"/>
        <end position="10"/>
    </location>
</feature>
<proteinExistence type="predicted"/>
<feature type="region of interest" description="Disordered" evidence="1">
    <location>
        <begin position="357"/>
        <end position="380"/>
    </location>
</feature>
<gene>
    <name evidence="2" type="ORF">PXEA_LOCUS11201</name>
</gene>